<comment type="caution">
    <text evidence="7">The sequence shown here is derived from an EMBL/GenBank/DDBJ whole genome shotgun (WGS) entry which is preliminary data.</text>
</comment>
<evidence type="ECO:0000256" key="5">
    <source>
        <dbReference type="ARBA" id="ARBA00023136"/>
    </source>
</evidence>
<comment type="similarity">
    <text evidence="2">Belongs to the OB-RGRP/VPS55 family.</text>
</comment>
<keyword evidence="4 6" id="KW-1133">Transmembrane helix</keyword>
<dbReference type="OrthoDB" id="14246at2759"/>
<comment type="subcellular location">
    <subcellularLocation>
        <location evidence="1">Membrane</location>
        <topology evidence="1">Multi-pass membrane protein</topology>
    </subcellularLocation>
</comment>
<dbReference type="GO" id="GO:0016020">
    <property type="term" value="C:membrane"/>
    <property type="evidence" value="ECO:0007669"/>
    <property type="project" value="UniProtKB-SubCell"/>
</dbReference>
<reference evidence="7 8" key="1">
    <citation type="submission" date="2020-08" db="EMBL/GenBank/DDBJ databases">
        <authorList>
            <person name="Hejnol A."/>
        </authorList>
    </citation>
    <scope>NUCLEOTIDE SEQUENCE [LARGE SCALE GENOMIC DNA]</scope>
</reference>
<dbReference type="InterPro" id="IPR007262">
    <property type="entry name" value="Vps55/LEPROT"/>
</dbReference>
<dbReference type="PANTHER" id="PTHR12050">
    <property type="entry name" value="LEPTIN RECEPTOR-RELATED"/>
    <property type="match status" value="1"/>
</dbReference>
<evidence type="ECO:0000313" key="7">
    <source>
        <dbReference type="EMBL" id="CAD5112301.1"/>
    </source>
</evidence>
<dbReference type="AlphaFoldDB" id="A0A7I8VAS1"/>
<keyword evidence="8" id="KW-1185">Reference proteome</keyword>
<dbReference type="PANTHER" id="PTHR12050:SF0">
    <property type="entry name" value="RH04491P"/>
    <property type="match status" value="1"/>
</dbReference>
<feature type="transmembrane region" description="Helical" evidence="6">
    <location>
        <begin position="34"/>
        <end position="52"/>
    </location>
</feature>
<name>A0A7I8VAS1_9ANNE</name>
<keyword evidence="3 6" id="KW-0812">Transmembrane</keyword>
<keyword evidence="5 6" id="KW-0472">Membrane</keyword>
<protein>
    <submittedName>
        <fullName evidence="7">DgyrCDS1529</fullName>
    </submittedName>
</protein>
<organism evidence="7 8">
    <name type="scientific">Dimorphilus gyrociliatus</name>
    <dbReference type="NCBI Taxonomy" id="2664684"/>
    <lineage>
        <taxon>Eukaryota</taxon>
        <taxon>Metazoa</taxon>
        <taxon>Spiralia</taxon>
        <taxon>Lophotrochozoa</taxon>
        <taxon>Annelida</taxon>
        <taxon>Polychaeta</taxon>
        <taxon>Polychaeta incertae sedis</taxon>
        <taxon>Dinophilidae</taxon>
        <taxon>Dimorphilus</taxon>
    </lineage>
</organism>
<sequence length="129" mass="13955">MANTAALVGLAFAAALGITLLVLGCALPPYRTWWPMFSLIFYLLSPVPLLIARRYTDVLESSNALLETCYFLTTGIVISAFGLPIVLAKNHVIKAGAAALVSSGNVVIFLTILAYFKVFTTDDFDYSGW</sequence>
<feature type="transmembrane region" description="Helical" evidence="6">
    <location>
        <begin position="64"/>
        <end position="87"/>
    </location>
</feature>
<feature type="transmembrane region" description="Helical" evidence="6">
    <location>
        <begin position="93"/>
        <end position="116"/>
    </location>
</feature>
<evidence type="ECO:0000256" key="4">
    <source>
        <dbReference type="ARBA" id="ARBA00022989"/>
    </source>
</evidence>
<evidence type="ECO:0000256" key="6">
    <source>
        <dbReference type="SAM" id="Phobius"/>
    </source>
</evidence>
<gene>
    <name evidence="7" type="ORF">DGYR_LOCUS1473</name>
</gene>
<dbReference type="Proteomes" id="UP000549394">
    <property type="component" value="Unassembled WGS sequence"/>
</dbReference>
<evidence type="ECO:0000256" key="1">
    <source>
        <dbReference type="ARBA" id="ARBA00004141"/>
    </source>
</evidence>
<evidence type="ECO:0000256" key="3">
    <source>
        <dbReference type="ARBA" id="ARBA00022692"/>
    </source>
</evidence>
<evidence type="ECO:0000313" key="8">
    <source>
        <dbReference type="Proteomes" id="UP000549394"/>
    </source>
</evidence>
<dbReference type="EMBL" id="CAJFCJ010000002">
    <property type="protein sequence ID" value="CAD5112301.1"/>
    <property type="molecule type" value="Genomic_DNA"/>
</dbReference>
<dbReference type="GO" id="GO:0032511">
    <property type="term" value="P:late endosome to vacuole transport via multivesicular body sorting pathway"/>
    <property type="evidence" value="ECO:0007669"/>
    <property type="project" value="TreeGrafter"/>
</dbReference>
<evidence type="ECO:0000256" key="2">
    <source>
        <dbReference type="ARBA" id="ARBA00005645"/>
    </source>
</evidence>
<dbReference type="Pfam" id="PF04133">
    <property type="entry name" value="Vps55"/>
    <property type="match status" value="1"/>
</dbReference>
<proteinExistence type="inferred from homology"/>
<accession>A0A7I8VAS1</accession>
<dbReference type="GO" id="GO:0005768">
    <property type="term" value="C:endosome"/>
    <property type="evidence" value="ECO:0007669"/>
    <property type="project" value="TreeGrafter"/>
</dbReference>